<dbReference type="EMBL" id="FNYT01000004">
    <property type="protein sequence ID" value="SEI86515.1"/>
    <property type="molecule type" value="Genomic_DNA"/>
</dbReference>
<dbReference type="OrthoDB" id="8704087at2"/>
<keyword evidence="4" id="KW-1185">Reference proteome</keyword>
<organism evidence="1 3">
    <name type="scientific">Trichococcus ilyis</name>
    <dbReference type="NCBI Taxonomy" id="640938"/>
    <lineage>
        <taxon>Bacteria</taxon>
        <taxon>Bacillati</taxon>
        <taxon>Bacillota</taxon>
        <taxon>Bacilli</taxon>
        <taxon>Lactobacillales</taxon>
        <taxon>Carnobacteriaceae</taxon>
        <taxon>Trichococcus</taxon>
    </lineage>
</organism>
<protein>
    <submittedName>
        <fullName evidence="1">Uncharacterized protein</fullName>
    </submittedName>
</protein>
<accession>A0A143YHA2</accession>
<evidence type="ECO:0000313" key="2">
    <source>
        <dbReference type="EMBL" id="SEI86515.1"/>
    </source>
</evidence>
<gene>
    <name evidence="2" type="ORF">SAMN05216375_104108</name>
    <name evidence="1" type="ORF">TR210_749</name>
</gene>
<dbReference type="RefSeq" id="WP_068621720.1">
    <property type="nucleotide sequence ID" value="NZ_FJNB01000004.1"/>
</dbReference>
<name>A0A143YHA2_9LACT</name>
<sequence length="249" mass="29161">MNEDMLYVHYETVSNYVLSKGIAVKDYTKLARKLPENLLLIDGRKSIGTYDNHTGFQVIKGQENVKAFFQKGMDNHAAMGKWIDFVNVDMLHLLTPIEISEILYIAHAHTHLHSPFYYKLQNNYIYLTMPNGFIKMYYRYLDQFHELFAEAITVKLAEKVNEKKRFYQKSKEIAPFPIERVKEFIPIFKEGAVISFKQMSTAGNKCCIPLFIAEDRYASIDGRFNEKDSVGTICYDMERNEWNIDIDFE</sequence>
<dbReference type="STRING" id="640938.TR210_749"/>
<dbReference type="AlphaFoldDB" id="A0A143YHA2"/>
<evidence type="ECO:0000313" key="1">
    <source>
        <dbReference type="EMBL" id="CZQ88882.1"/>
    </source>
</evidence>
<reference evidence="1 3" key="1">
    <citation type="submission" date="2016-02" db="EMBL/GenBank/DDBJ databases">
        <authorList>
            <person name="Wen L."/>
            <person name="He K."/>
            <person name="Yang H."/>
        </authorList>
    </citation>
    <scope>NUCLEOTIDE SEQUENCE [LARGE SCALE GENOMIC DNA]</scope>
    <source>
        <strain evidence="1">Trichococcus_R210</strain>
    </source>
</reference>
<dbReference type="Proteomes" id="UP000199280">
    <property type="component" value="Unassembled WGS sequence"/>
</dbReference>
<proteinExistence type="predicted"/>
<dbReference type="Proteomes" id="UP000076878">
    <property type="component" value="Unassembled WGS sequence"/>
</dbReference>
<dbReference type="EMBL" id="FJNB01000004">
    <property type="protein sequence ID" value="CZQ88882.1"/>
    <property type="molecule type" value="Genomic_DNA"/>
</dbReference>
<reference evidence="2 4" key="2">
    <citation type="submission" date="2016-10" db="EMBL/GenBank/DDBJ databases">
        <authorList>
            <person name="Varghese N."/>
            <person name="Submissions S."/>
        </authorList>
    </citation>
    <scope>NUCLEOTIDE SEQUENCE [LARGE SCALE GENOMIC DNA]</scope>
    <source>
        <strain evidence="2 4">DSM 22150</strain>
    </source>
</reference>
<evidence type="ECO:0000313" key="3">
    <source>
        <dbReference type="Proteomes" id="UP000076878"/>
    </source>
</evidence>
<evidence type="ECO:0000313" key="4">
    <source>
        <dbReference type="Proteomes" id="UP000199280"/>
    </source>
</evidence>